<dbReference type="Gene3D" id="2.120.10.80">
    <property type="entry name" value="Kelch-type beta propeller"/>
    <property type="match status" value="2"/>
</dbReference>
<dbReference type="Pfam" id="PF01344">
    <property type="entry name" value="Kelch_1"/>
    <property type="match status" value="1"/>
</dbReference>
<keyword evidence="3" id="KW-0413">Isomerase</keyword>
<dbReference type="Proteomes" id="UP000679725">
    <property type="component" value="Unassembled WGS sequence"/>
</dbReference>
<evidence type="ECO:0000256" key="2">
    <source>
        <dbReference type="ARBA" id="ARBA00022737"/>
    </source>
</evidence>
<proteinExistence type="predicted"/>
<dbReference type="PANTHER" id="PTHR46344">
    <property type="entry name" value="OS02G0202900 PROTEIN"/>
    <property type="match status" value="1"/>
</dbReference>
<dbReference type="SMART" id="SM00612">
    <property type="entry name" value="Kelch"/>
    <property type="match status" value="5"/>
</dbReference>
<dbReference type="EMBL" id="CAJRAU010000003">
    <property type="protein sequence ID" value="CAG5070046.1"/>
    <property type="molecule type" value="Genomic_DNA"/>
</dbReference>
<evidence type="ECO:0000313" key="3">
    <source>
        <dbReference type="EMBL" id="CAG5070046.1"/>
    </source>
</evidence>
<evidence type="ECO:0000256" key="1">
    <source>
        <dbReference type="ARBA" id="ARBA00022441"/>
    </source>
</evidence>
<gene>
    <name evidence="3" type="primary">nanM_1</name>
    <name evidence="3" type="ORF">DYBT9623_02786</name>
</gene>
<keyword evidence="1" id="KW-0880">Kelch repeat</keyword>
<dbReference type="Pfam" id="PF24681">
    <property type="entry name" value="Kelch_KLHDC2_KLHL20_DRC7"/>
    <property type="match status" value="1"/>
</dbReference>
<evidence type="ECO:0000313" key="4">
    <source>
        <dbReference type="Proteomes" id="UP000679725"/>
    </source>
</evidence>
<protein>
    <submittedName>
        <fullName evidence="3">N-acetylneuraminate epimerase</fullName>
        <ecNumber evidence="3">5.1.3.24</ecNumber>
    </submittedName>
</protein>
<dbReference type="InterPro" id="IPR006652">
    <property type="entry name" value="Kelch_1"/>
</dbReference>
<dbReference type="PANTHER" id="PTHR46344:SF27">
    <property type="entry name" value="KELCH REPEAT SUPERFAMILY PROTEIN"/>
    <property type="match status" value="1"/>
</dbReference>
<comment type="caution">
    <text evidence="3">The sequence shown here is derived from an EMBL/GenBank/DDBJ whole genome shotgun (WGS) entry which is preliminary data.</text>
</comment>
<accession>A0ABM8URB1</accession>
<name>A0ABM8URB1_9BACT</name>
<dbReference type="GO" id="GO:0016853">
    <property type="term" value="F:isomerase activity"/>
    <property type="evidence" value="ECO:0007669"/>
    <property type="project" value="UniProtKB-KW"/>
</dbReference>
<keyword evidence="4" id="KW-1185">Reference proteome</keyword>
<sequence>MARSNSALPAHLNIKIMNRYYKSIFPILLFNLLSLTAPAQMWQVSEPENLPQKRHENAMATANGKLYLLGGRGLKAVDEYDFKKDSWTSLAQTPLEMSHFQAVTYKNEIYVLGAFTGSYPHEVPIPDIYIFNPIKNEWRKGASIPENRRRGAAGAFVMNDKIYLVCGIQDGHWDGQVTWFDEFDPATETWKTLPDAPRPRDHVQVAVLNNKLYVAGGRLSTARINQVLNTVIKEVDVFDFKTSKWTTLPAENNLPTLRAGNTTVVYNNKILVIGGESDAHVEAHNEVEAFDPQTNKWEKMPSLYQGRHGTQAVSLNKKIFIAAGSANRGGGPELNDMEVLNK</sequence>
<keyword evidence="2" id="KW-0677">Repeat</keyword>
<dbReference type="EC" id="5.1.3.24" evidence="3"/>
<organism evidence="3 4">
    <name type="scientific">Dyadobacter linearis</name>
    <dbReference type="NCBI Taxonomy" id="2823330"/>
    <lineage>
        <taxon>Bacteria</taxon>
        <taxon>Pseudomonadati</taxon>
        <taxon>Bacteroidota</taxon>
        <taxon>Cytophagia</taxon>
        <taxon>Cytophagales</taxon>
        <taxon>Spirosomataceae</taxon>
        <taxon>Dyadobacter</taxon>
    </lineage>
</organism>
<dbReference type="SUPFAM" id="SSF117281">
    <property type="entry name" value="Kelch motif"/>
    <property type="match status" value="1"/>
</dbReference>
<dbReference type="InterPro" id="IPR015915">
    <property type="entry name" value="Kelch-typ_b-propeller"/>
</dbReference>
<reference evidence="3 4" key="1">
    <citation type="submission" date="2021-04" db="EMBL/GenBank/DDBJ databases">
        <authorList>
            <person name="Rodrigo-Torres L."/>
            <person name="Arahal R. D."/>
            <person name="Lucena T."/>
        </authorList>
    </citation>
    <scope>NUCLEOTIDE SEQUENCE [LARGE SCALE GENOMIC DNA]</scope>
    <source>
        <strain evidence="3 4">CECT 9623</strain>
    </source>
</reference>